<evidence type="ECO:0000256" key="4">
    <source>
        <dbReference type="ARBA" id="ARBA00023143"/>
    </source>
</evidence>
<evidence type="ECO:0000256" key="5">
    <source>
        <dbReference type="ARBA" id="ARBA00025933"/>
    </source>
</evidence>
<dbReference type="Pfam" id="PF00460">
    <property type="entry name" value="Flg_bb_rod"/>
    <property type="match status" value="1"/>
</dbReference>
<dbReference type="GO" id="GO:0030694">
    <property type="term" value="C:bacterial-type flagellum basal body, rod"/>
    <property type="evidence" value="ECO:0007669"/>
    <property type="project" value="UniProtKB-UniRule"/>
</dbReference>
<evidence type="ECO:0000259" key="8">
    <source>
        <dbReference type="Pfam" id="PF00460"/>
    </source>
</evidence>
<keyword evidence="10" id="KW-0969">Cilium</keyword>
<dbReference type="OrthoDB" id="9794148at2"/>
<dbReference type="RefSeq" id="WP_090928078.1">
    <property type="nucleotide sequence ID" value="NZ_FOTY01000030.1"/>
</dbReference>
<evidence type="ECO:0000313" key="10">
    <source>
        <dbReference type="EMBL" id="SFM29727.1"/>
    </source>
</evidence>
<accession>A0A1I4PPM1</accession>
<dbReference type="PANTHER" id="PTHR30435">
    <property type="entry name" value="FLAGELLAR PROTEIN"/>
    <property type="match status" value="1"/>
</dbReference>
<dbReference type="STRING" id="266892.SAMN04488054_1303"/>
<feature type="domain" description="Flagellar basal-body/hook protein C-terminal" evidence="9">
    <location>
        <begin position="106"/>
        <end position="149"/>
    </location>
</feature>
<dbReference type="InterPro" id="IPR001444">
    <property type="entry name" value="Flag_bb_rod_N"/>
</dbReference>
<evidence type="ECO:0000256" key="2">
    <source>
        <dbReference type="ARBA" id="ARBA00009677"/>
    </source>
</evidence>
<comment type="subcellular location">
    <subcellularLocation>
        <location evidence="1 6">Bacterial flagellum basal body</location>
    </subcellularLocation>
</comment>
<reference evidence="10 11" key="1">
    <citation type="submission" date="2016-10" db="EMBL/GenBank/DDBJ databases">
        <authorList>
            <person name="de Groot N.N."/>
        </authorList>
    </citation>
    <scope>NUCLEOTIDE SEQUENCE [LARGE SCALE GENOMIC DNA]</scope>
    <source>
        <strain evidence="10 11">CGMCC 1.6134</strain>
    </source>
</reference>
<gene>
    <name evidence="10" type="ORF">SAMN04488054_1303</name>
</gene>
<evidence type="ECO:0000256" key="7">
    <source>
        <dbReference type="SAM" id="MobiDB-lite"/>
    </source>
</evidence>
<dbReference type="AlphaFoldDB" id="A0A1I4PPM1"/>
<evidence type="ECO:0000256" key="3">
    <source>
        <dbReference type="ARBA" id="ARBA00017941"/>
    </source>
</evidence>
<feature type="domain" description="Flagellar basal body rod protein N-terminal" evidence="8">
    <location>
        <begin position="8"/>
        <end position="36"/>
    </location>
</feature>
<evidence type="ECO:0000259" key="9">
    <source>
        <dbReference type="Pfam" id="PF06429"/>
    </source>
</evidence>
<keyword evidence="10" id="KW-0282">Flagellum</keyword>
<feature type="region of interest" description="Disordered" evidence="7">
    <location>
        <begin position="54"/>
        <end position="109"/>
    </location>
</feature>
<dbReference type="Pfam" id="PF06429">
    <property type="entry name" value="Flg_bbr_C"/>
    <property type="match status" value="1"/>
</dbReference>
<dbReference type="PANTHER" id="PTHR30435:SF2">
    <property type="entry name" value="FLAGELLAR BASAL-BODY ROD PROTEIN FLGC"/>
    <property type="match status" value="1"/>
</dbReference>
<organism evidence="10 11">
    <name type="scientific">Salibacterium qingdaonense</name>
    <dbReference type="NCBI Taxonomy" id="266892"/>
    <lineage>
        <taxon>Bacteria</taxon>
        <taxon>Bacillati</taxon>
        <taxon>Bacillota</taxon>
        <taxon>Bacilli</taxon>
        <taxon>Bacillales</taxon>
        <taxon>Bacillaceae</taxon>
    </lineage>
</organism>
<protein>
    <recommendedName>
        <fullName evidence="3 6">Flagellar basal-body rod protein FlgC</fullName>
    </recommendedName>
</protein>
<dbReference type="NCBIfam" id="TIGR01395">
    <property type="entry name" value="FlgC"/>
    <property type="match status" value="1"/>
</dbReference>
<keyword evidence="10" id="KW-0966">Cell projection</keyword>
<dbReference type="InterPro" id="IPR006299">
    <property type="entry name" value="FlgC"/>
</dbReference>
<keyword evidence="11" id="KW-1185">Reference proteome</keyword>
<proteinExistence type="inferred from homology"/>
<dbReference type="EMBL" id="FOTY01000030">
    <property type="protein sequence ID" value="SFM29727.1"/>
    <property type="molecule type" value="Genomic_DNA"/>
</dbReference>
<dbReference type="GO" id="GO:0071978">
    <property type="term" value="P:bacterial-type flagellum-dependent swarming motility"/>
    <property type="evidence" value="ECO:0007669"/>
    <property type="project" value="TreeGrafter"/>
</dbReference>
<evidence type="ECO:0000256" key="1">
    <source>
        <dbReference type="ARBA" id="ARBA00004117"/>
    </source>
</evidence>
<dbReference type="Proteomes" id="UP000199668">
    <property type="component" value="Unassembled WGS sequence"/>
</dbReference>
<feature type="compositionally biased region" description="Polar residues" evidence="7">
    <location>
        <begin position="54"/>
        <end position="81"/>
    </location>
</feature>
<comment type="subunit">
    <text evidence="5 6">The basal body constitutes a major portion of the flagellar organelle and consists of four rings (L,P,S, and M) mounted on a central rod. The rod consists of about 26 subunits of FlgG in the distal portion, and FlgB, FlgC and FlgF are thought to build up the proximal portion of the rod with about 6 subunits each.</text>
</comment>
<dbReference type="InterPro" id="IPR010930">
    <property type="entry name" value="Flg_bb/hook_C_dom"/>
</dbReference>
<name>A0A1I4PPM1_9BACI</name>
<evidence type="ECO:0000256" key="6">
    <source>
        <dbReference type="RuleBase" id="RU362062"/>
    </source>
</evidence>
<sequence length="154" mass="16520">MGLFDGVNAAASGLTAQRLRMDVASSNTANADSTRGTLVDGEWEPYRRKMVTMSSSDSGFSSHLQQAMGSGDRTQAGTGTEVTGIVEDDSPFKQVYNPEHPDAGEDGYVEMPNVDPLKEMVNMMGASRSYQANITSMNASKNMMLKALEIGRGQ</sequence>
<evidence type="ECO:0000313" key="11">
    <source>
        <dbReference type="Proteomes" id="UP000199668"/>
    </source>
</evidence>
<keyword evidence="4 6" id="KW-0975">Bacterial flagellum</keyword>
<comment type="similarity">
    <text evidence="2">Belongs to the flagella basal body rod proteins family.</text>
</comment>